<evidence type="ECO:0000256" key="2">
    <source>
        <dbReference type="SAM" id="SignalP"/>
    </source>
</evidence>
<dbReference type="EMBL" id="JAOTPV010000015">
    <property type="protein sequence ID" value="KAJ4475015.1"/>
    <property type="molecule type" value="Genomic_DNA"/>
</dbReference>
<organism evidence="3 4">
    <name type="scientific">Lentinula aciculospora</name>
    <dbReference type="NCBI Taxonomy" id="153920"/>
    <lineage>
        <taxon>Eukaryota</taxon>
        <taxon>Fungi</taxon>
        <taxon>Dikarya</taxon>
        <taxon>Basidiomycota</taxon>
        <taxon>Agaricomycotina</taxon>
        <taxon>Agaricomycetes</taxon>
        <taxon>Agaricomycetidae</taxon>
        <taxon>Agaricales</taxon>
        <taxon>Marasmiineae</taxon>
        <taxon>Omphalotaceae</taxon>
        <taxon>Lentinula</taxon>
    </lineage>
</organism>
<dbReference type="Proteomes" id="UP001150266">
    <property type="component" value="Unassembled WGS sequence"/>
</dbReference>
<sequence>MVSTRSSHRRSRSVLVAAVVAMGAASSVLGAPLPPTPTEGASGTGASGAMGALGTMSALGTGASGATGTLGTGASGAMGASGTMSALGTGPSGATGALGTGTGAGVKAVTGTSSGSGSTRYLPAVPSPFQSGVFAADDVTGGKSTTATSTTGTKPPTHIPKGDLEARAFGVVVEEDGVDQHVRILSWCGFLIDLFGRTITMRLSNTVTVTVITTSKLRLKCWNITRVLITTTNTA</sequence>
<keyword evidence="4" id="KW-1185">Reference proteome</keyword>
<keyword evidence="2" id="KW-0732">Signal</keyword>
<feature type="chain" id="PRO_5040755391" evidence="2">
    <location>
        <begin position="31"/>
        <end position="235"/>
    </location>
</feature>
<evidence type="ECO:0000256" key="1">
    <source>
        <dbReference type="SAM" id="MobiDB-lite"/>
    </source>
</evidence>
<evidence type="ECO:0000313" key="4">
    <source>
        <dbReference type="Proteomes" id="UP001150266"/>
    </source>
</evidence>
<evidence type="ECO:0000313" key="3">
    <source>
        <dbReference type="EMBL" id="KAJ4475015.1"/>
    </source>
</evidence>
<dbReference type="AlphaFoldDB" id="A0A9W9A6X6"/>
<comment type="caution">
    <text evidence="3">The sequence shown here is derived from an EMBL/GenBank/DDBJ whole genome shotgun (WGS) entry which is preliminary data.</text>
</comment>
<proteinExistence type="predicted"/>
<accession>A0A9W9A6X6</accession>
<reference evidence="3" key="1">
    <citation type="submission" date="2022-08" db="EMBL/GenBank/DDBJ databases">
        <title>A Global Phylogenomic Analysis of the Shiitake Genus Lentinula.</title>
        <authorList>
            <consortium name="DOE Joint Genome Institute"/>
            <person name="Sierra-Patev S."/>
            <person name="Min B."/>
            <person name="Naranjo-Ortiz M."/>
            <person name="Looney B."/>
            <person name="Konkel Z."/>
            <person name="Slot J.C."/>
            <person name="Sakamoto Y."/>
            <person name="Steenwyk J.L."/>
            <person name="Rokas A."/>
            <person name="Carro J."/>
            <person name="Camarero S."/>
            <person name="Ferreira P."/>
            <person name="Molpeceres G."/>
            <person name="Ruiz-Duenas F.J."/>
            <person name="Serrano A."/>
            <person name="Henrissat B."/>
            <person name="Drula E."/>
            <person name="Hughes K.W."/>
            <person name="Mata J.L."/>
            <person name="Ishikawa N.K."/>
            <person name="Vargas-Isla R."/>
            <person name="Ushijima S."/>
            <person name="Smith C.A."/>
            <person name="Ahrendt S."/>
            <person name="Andreopoulos W."/>
            <person name="He G."/>
            <person name="Labutti K."/>
            <person name="Lipzen A."/>
            <person name="Ng V."/>
            <person name="Riley R."/>
            <person name="Sandor L."/>
            <person name="Barry K."/>
            <person name="Martinez A.T."/>
            <person name="Xiao Y."/>
            <person name="Gibbons J.G."/>
            <person name="Terashima K."/>
            <person name="Grigoriev I.V."/>
            <person name="Hibbett D.S."/>
        </authorList>
    </citation>
    <scope>NUCLEOTIDE SEQUENCE</scope>
    <source>
        <strain evidence="3">JLM2183</strain>
    </source>
</reference>
<feature type="region of interest" description="Disordered" evidence="1">
    <location>
        <begin position="28"/>
        <end position="47"/>
    </location>
</feature>
<name>A0A9W9A6X6_9AGAR</name>
<gene>
    <name evidence="3" type="ORF">J3R30DRAFT_635413</name>
</gene>
<feature type="signal peptide" evidence="2">
    <location>
        <begin position="1"/>
        <end position="30"/>
    </location>
</feature>
<protein>
    <submittedName>
        <fullName evidence="3">Uncharacterized protein</fullName>
    </submittedName>
</protein>